<dbReference type="InterPro" id="IPR004117">
    <property type="entry name" value="7tm6_olfct_rcpt"/>
</dbReference>
<evidence type="ECO:0000256" key="7">
    <source>
        <dbReference type="ARBA" id="ARBA00023170"/>
    </source>
</evidence>
<evidence type="ECO:0000256" key="2">
    <source>
        <dbReference type="ARBA" id="ARBA00022606"/>
    </source>
</evidence>
<feature type="transmembrane region" description="Helical" evidence="9">
    <location>
        <begin position="133"/>
        <end position="154"/>
    </location>
</feature>
<evidence type="ECO:0000313" key="10">
    <source>
        <dbReference type="EMBL" id="AXF48809.1"/>
    </source>
</evidence>
<keyword evidence="5 9" id="KW-1133">Transmembrane helix</keyword>
<keyword evidence="4 9" id="KW-0552">Olfaction</keyword>
<organism evidence="10">
    <name type="scientific">Lobesia botrana</name>
    <dbReference type="NCBI Taxonomy" id="209534"/>
    <lineage>
        <taxon>Eukaryota</taxon>
        <taxon>Metazoa</taxon>
        <taxon>Ecdysozoa</taxon>
        <taxon>Arthropoda</taxon>
        <taxon>Hexapoda</taxon>
        <taxon>Insecta</taxon>
        <taxon>Pterygota</taxon>
        <taxon>Neoptera</taxon>
        <taxon>Endopterygota</taxon>
        <taxon>Lepidoptera</taxon>
        <taxon>Glossata</taxon>
        <taxon>Ditrysia</taxon>
        <taxon>Tortricoidea</taxon>
        <taxon>Tortricidae</taxon>
        <taxon>Olethreutinae</taxon>
        <taxon>Olethreutini</taxon>
        <taxon>Lobesia</taxon>
    </lineage>
</organism>
<dbReference type="PANTHER" id="PTHR21137">
    <property type="entry name" value="ODORANT RECEPTOR"/>
    <property type="match status" value="1"/>
</dbReference>
<reference evidence="10" key="1">
    <citation type="journal article" date="2018" name="Comp. Biochem. Physiol. Part D Genomics Proteomics">
        <title>Analysis of the grapevine moth Lobesia botrana antennal transcriptome and expression of odorant-binding and chemosensory proteins.</title>
        <authorList>
            <person name="Rojas V."/>
            <person name="Jimenez H."/>
            <person name="Palma-Millanao R."/>
            <person name="Gonzalez-Gonzalez A."/>
            <person name="Machuca J."/>
            <person name="Godoy R."/>
            <person name="Ceballos R."/>
            <person name="Mutis A."/>
            <person name="Venthur H."/>
        </authorList>
    </citation>
    <scope>NUCLEOTIDE SEQUENCE</scope>
</reference>
<keyword evidence="2 9" id="KW-0716">Sensory transduction</keyword>
<comment type="caution">
    <text evidence="9">Lacks conserved residue(s) required for the propagation of feature annotation.</text>
</comment>
<dbReference type="Pfam" id="PF02949">
    <property type="entry name" value="7tm_6"/>
    <property type="match status" value="1"/>
</dbReference>
<evidence type="ECO:0000256" key="4">
    <source>
        <dbReference type="ARBA" id="ARBA00022725"/>
    </source>
</evidence>
<dbReference type="PANTHER" id="PTHR21137:SF44">
    <property type="entry name" value="ODORANT RECEPTOR 13A-RELATED"/>
    <property type="match status" value="1"/>
</dbReference>
<keyword evidence="6 9" id="KW-0472">Membrane</keyword>
<dbReference type="GO" id="GO:0005549">
    <property type="term" value="F:odorant binding"/>
    <property type="evidence" value="ECO:0007669"/>
    <property type="project" value="InterPro"/>
</dbReference>
<comment type="subcellular location">
    <subcellularLocation>
        <location evidence="9">Cell membrane</location>
        <topology evidence="9">Multi-pass membrane protein</topology>
    </subcellularLocation>
    <subcellularLocation>
        <location evidence="1">Membrane</location>
        <topology evidence="1">Multi-pass membrane protein</topology>
    </subcellularLocation>
</comment>
<dbReference type="GO" id="GO:0007165">
    <property type="term" value="P:signal transduction"/>
    <property type="evidence" value="ECO:0007669"/>
    <property type="project" value="UniProtKB-KW"/>
</dbReference>
<feature type="transmembrane region" description="Helical" evidence="9">
    <location>
        <begin position="75"/>
        <end position="93"/>
    </location>
</feature>
<evidence type="ECO:0000256" key="5">
    <source>
        <dbReference type="ARBA" id="ARBA00022989"/>
    </source>
</evidence>
<protein>
    <recommendedName>
        <fullName evidence="9">Odorant receptor</fullName>
    </recommendedName>
</protein>
<dbReference type="GO" id="GO:0004984">
    <property type="term" value="F:olfactory receptor activity"/>
    <property type="evidence" value="ECO:0007669"/>
    <property type="project" value="InterPro"/>
</dbReference>
<evidence type="ECO:0000256" key="9">
    <source>
        <dbReference type="RuleBase" id="RU351113"/>
    </source>
</evidence>
<evidence type="ECO:0000256" key="3">
    <source>
        <dbReference type="ARBA" id="ARBA00022692"/>
    </source>
</evidence>
<evidence type="ECO:0000256" key="6">
    <source>
        <dbReference type="ARBA" id="ARBA00023136"/>
    </source>
</evidence>
<evidence type="ECO:0000256" key="1">
    <source>
        <dbReference type="ARBA" id="ARBA00004141"/>
    </source>
</evidence>
<keyword evidence="7 9" id="KW-0675">Receptor</keyword>
<dbReference type="EMBL" id="MG816624">
    <property type="protein sequence ID" value="AXF48809.1"/>
    <property type="molecule type" value="mRNA"/>
</dbReference>
<comment type="similarity">
    <text evidence="9">Belongs to the insect chemoreceptor superfamily. Heteromeric odorant receptor channel (TC 1.A.69) family.</text>
</comment>
<evidence type="ECO:0000256" key="8">
    <source>
        <dbReference type="ARBA" id="ARBA00023224"/>
    </source>
</evidence>
<dbReference type="GO" id="GO:0005886">
    <property type="term" value="C:plasma membrane"/>
    <property type="evidence" value="ECO:0007669"/>
    <property type="project" value="UniProtKB-SubCell"/>
</dbReference>
<name>A0A345BEY5_9NEOP</name>
<keyword evidence="3 9" id="KW-0812">Transmembrane</keyword>
<feature type="transmembrane region" description="Helical" evidence="9">
    <location>
        <begin position="270"/>
        <end position="293"/>
    </location>
</feature>
<feature type="transmembrane region" description="Helical" evidence="9">
    <location>
        <begin position="185"/>
        <end position="212"/>
    </location>
</feature>
<proteinExistence type="evidence at transcript level"/>
<accession>A0A345BEY5</accession>
<dbReference type="AlphaFoldDB" id="A0A345BEY5"/>
<sequence>MSEFSNFEPMSRDTYMLIMNCIAKNQIYIWDENALLGRLRWFKLVLNVLAVISHAAGVVDRMSQGADLVQLSSDLSGVLILFQATLLYIQFCANKKLIKKFIMNLDSKWRPDEQLRPEMIAIKHKSVKTFYKWLTRFIKALIIFSQFYLFQHLFYVTVKHFVLREDVAFITPFHLKLPFRYDDNFLLYCIVYLTDCVILLNVAHIVTSDLMLMNVAMRDLRLLFLMLQDDLRHIVSPGEEIDQRKAEITLKAIIPKHRDLLQLTSELSKAFGAIFFIHLAFFSGTMCFFGFAARIDFNAESLQNLPAVGIILISIYTCCYYGQNLTDASADMAEAAYDAQWHLMSNEYRKCILFIILRSQKAQYIRSTSFTDVSLTTFTKILNVTWSFLSLITKVYEA</sequence>
<feature type="transmembrane region" description="Helical" evidence="9">
    <location>
        <begin position="305"/>
        <end position="322"/>
    </location>
</feature>
<keyword evidence="8 9" id="KW-0807">Transducer</keyword>